<comment type="caution">
    <text evidence="1">The sequence shown here is derived from an EMBL/GenBank/DDBJ whole genome shotgun (WGS) entry which is preliminary data.</text>
</comment>
<dbReference type="EMBL" id="QPFP01000014">
    <property type="protein sequence ID" value="TEB32729.1"/>
    <property type="molecule type" value="Genomic_DNA"/>
</dbReference>
<gene>
    <name evidence="1" type="ORF">FA13DRAFT_1813113</name>
</gene>
<sequence length="172" mass="19193">KDSHEPFSRKPSCRLCLSATVHTAAGGPTNGCAHCIERSHKESHRANHGRLLRSIRRLEEATASPPIHIFPSTTYTHDGPPCCWYRSPRCWRRNGDGTSGCARTAGRCRLFFWWGRGRISRCRSAVLHLGRYDRRAFLGAAVGWSDGGGACRRPGCCRGWRAGRRSGGLRYL</sequence>
<dbReference type="Proteomes" id="UP000298030">
    <property type="component" value="Unassembled WGS sequence"/>
</dbReference>
<protein>
    <submittedName>
        <fullName evidence="1">Uncharacterized protein</fullName>
    </submittedName>
</protein>
<organism evidence="1 2">
    <name type="scientific">Coprinellus micaceus</name>
    <name type="common">Glistening ink-cap mushroom</name>
    <name type="synonym">Coprinus micaceus</name>
    <dbReference type="NCBI Taxonomy" id="71717"/>
    <lineage>
        <taxon>Eukaryota</taxon>
        <taxon>Fungi</taxon>
        <taxon>Dikarya</taxon>
        <taxon>Basidiomycota</taxon>
        <taxon>Agaricomycotina</taxon>
        <taxon>Agaricomycetes</taxon>
        <taxon>Agaricomycetidae</taxon>
        <taxon>Agaricales</taxon>
        <taxon>Agaricineae</taxon>
        <taxon>Psathyrellaceae</taxon>
        <taxon>Coprinellus</taxon>
    </lineage>
</organism>
<keyword evidence="2" id="KW-1185">Reference proteome</keyword>
<evidence type="ECO:0000313" key="1">
    <source>
        <dbReference type="EMBL" id="TEB32729.1"/>
    </source>
</evidence>
<dbReference type="AlphaFoldDB" id="A0A4Y7TGV2"/>
<feature type="non-terminal residue" evidence="1">
    <location>
        <position position="172"/>
    </location>
</feature>
<name>A0A4Y7TGV2_COPMI</name>
<reference evidence="1 2" key="1">
    <citation type="journal article" date="2019" name="Nat. Ecol. Evol.">
        <title>Megaphylogeny resolves global patterns of mushroom evolution.</title>
        <authorList>
            <person name="Varga T."/>
            <person name="Krizsan K."/>
            <person name="Foldi C."/>
            <person name="Dima B."/>
            <person name="Sanchez-Garcia M."/>
            <person name="Sanchez-Ramirez S."/>
            <person name="Szollosi G.J."/>
            <person name="Szarkandi J.G."/>
            <person name="Papp V."/>
            <person name="Albert L."/>
            <person name="Andreopoulos W."/>
            <person name="Angelini C."/>
            <person name="Antonin V."/>
            <person name="Barry K.W."/>
            <person name="Bougher N.L."/>
            <person name="Buchanan P."/>
            <person name="Buyck B."/>
            <person name="Bense V."/>
            <person name="Catcheside P."/>
            <person name="Chovatia M."/>
            <person name="Cooper J."/>
            <person name="Damon W."/>
            <person name="Desjardin D."/>
            <person name="Finy P."/>
            <person name="Geml J."/>
            <person name="Haridas S."/>
            <person name="Hughes K."/>
            <person name="Justo A."/>
            <person name="Karasinski D."/>
            <person name="Kautmanova I."/>
            <person name="Kiss B."/>
            <person name="Kocsube S."/>
            <person name="Kotiranta H."/>
            <person name="LaButti K.M."/>
            <person name="Lechner B.E."/>
            <person name="Liimatainen K."/>
            <person name="Lipzen A."/>
            <person name="Lukacs Z."/>
            <person name="Mihaltcheva S."/>
            <person name="Morgado L.N."/>
            <person name="Niskanen T."/>
            <person name="Noordeloos M.E."/>
            <person name="Ohm R.A."/>
            <person name="Ortiz-Santana B."/>
            <person name="Ovrebo C."/>
            <person name="Racz N."/>
            <person name="Riley R."/>
            <person name="Savchenko A."/>
            <person name="Shiryaev A."/>
            <person name="Soop K."/>
            <person name="Spirin V."/>
            <person name="Szebenyi C."/>
            <person name="Tomsovsky M."/>
            <person name="Tulloss R.E."/>
            <person name="Uehling J."/>
            <person name="Grigoriev I.V."/>
            <person name="Vagvolgyi C."/>
            <person name="Papp T."/>
            <person name="Martin F.M."/>
            <person name="Miettinen O."/>
            <person name="Hibbett D.S."/>
            <person name="Nagy L.G."/>
        </authorList>
    </citation>
    <scope>NUCLEOTIDE SEQUENCE [LARGE SCALE GENOMIC DNA]</scope>
    <source>
        <strain evidence="1 2">FP101781</strain>
    </source>
</reference>
<proteinExistence type="predicted"/>
<accession>A0A4Y7TGV2</accession>
<evidence type="ECO:0000313" key="2">
    <source>
        <dbReference type="Proteomes" id="UP000298030"/>
    </source>
</evidence>
<feature type="non-terminal residue" evidence="1">
    <location>
        <position position="1"/>
    </location>
</feature>